<evidence type="ECO:0000313" key="2">
    <source>
        <dbReference type="Proteomes" id="UP000276133"/>
    </source>
</evidence>
<dbReference type="EMBL" id="REGN01008290">
    <property type="protein sequence ID" value="RNA03953.1"/>
    <property type="molecule type" value="Genomic_DNA"/>
</dbReference>
<evidence type="ECO:0000313" key="1">
    <source>
        <dbReference type="EMBL" id="RNA03953.1"/>
    </source>
</evidence>
<dbReference type="AlphaFoldDB" id="A0A3M7PY62"/>
<accession>A0A3M7PY62</accession>
<keyword evidence="2" id="KW-1185">Reference proteome</keyword>
<dbReference type="Proteomes" id="UP000276133">
    <property type="component" value="Unassembled WGS sequence"/>
</dbReference>
<comment type="caution">
    <text evidence="1">The sequence shown here is derived from an EMBL/GenBank/DDBJ whole genome shotgun (WGS) entry which is preliminary data.</text>
</comment>
<organism evidence="1 2">
    <name type="scientific">Brachionus plicatilis</name>
    <name type="common">Marine rotifer</name>
    <name type="synonym">Brachionus muelleri</name>
    <dbReference type="NCBI Taxonomy" id="10195"/>
    <lineage>
        <taxon>Eukaryota</taxon>
        <taxon>Metazoa</taxon>
        <taxon>Spiralia</taxon>
        <taxon>Gnathifera</taxon>
        <taxon>Rotifera</taxon>
        <taxon>Eurotatoria</taxon>
        <taxon>Monogononta</taxon>
        <taxon>Pseudotrocha</taxon>
        <taxon>Ploima</taxon>
        <taxon>Brachionidae</taxon>
        <taxon>Brachionus</taxon>
    </lineage>
</organism>
<proteinExistence type="predicted"/>
<sequence>MKENINKIGHKYSKAGCAMFIKSRPINAKSSPIMYPITLMIKYFGKRLFPIALLVKAYSVRSVGCAVSKLKI</sequence>
<reference evidence="1 2" key="1">
    <citation type="journal article" date="2018" name="Sci. Rep.">
        <title>Genomic signatures of local adaptation to the degree of environmental predictability in rotifers.</title>
        <authorList>
            <person name="Franch-Gras L."/>
            <person name="Hahn C."/>
            <person name="Garcia-Roger E.M."/>
            <person name="Carmona M.J."/>
            <person name="Serra M."/>
            <person name="Gomez A."/>
        </authorList>
    </citation>
    <scope>NUCLEOTIDE SEQUENCE [LARGE SCALE GENOMIC DNA]</scope>
    <source>
        <strain evidence="1">HYR1</strain>
    </source>
</reference>
<name>A0A3M7PY62_BRAPC</name>
<protein>
    <submittedName>
        <fullName evidence="1">Uncharacterized protein</fullName>
    </submittedName>
</protein>
<gene>
    <name evidence="1" type="ORF">BpHYR1_019730</name>
</gene>